<reference evidence="1 2" key="1">
    <citation type="journal article" date="2023" name="Microorganisms">
        <title>Thiorhodovibrio frisius and Trv. litoralis spp. nov., Two Novel Members from a Clade of Fastidious Purple Sulfur Bacteria That Exhibit Unique Red-Shifted Light-Harvesting Capabilities.</title>
        <authorList>
            <person name="Methner A."/>
            <person name="Kuzyk S.B."/>
            <person name="Petersen J."/>
            <person name="Bauer S."/>
            <person name="Brinkmann H."/>
            <person name="Sichau K."/>
            <person name="Wanner G."/>
            <person name="Wolf J."/>
            <person name="Neumann-Schaal M."/>
            <person name="Henke P."/>
            <person name="Tank M."/>
            <person name="Sproer C."/>
            <person name="Bunk B."/>
            <person name="Overmann J."/>
        </authorList>
    </citation>
    <scope>NUCLEOTIDE SEQUENCE [LARGE SCALE GENOMIC DNA]</scope>
    <source>
        <strain evidence="1 2">DSM 6702</strain>
    </source>
</reference>
<evidence type="ECO:0000313" key="1">
    <source>
        <dbReference type="EMBL" id="WPL17611.1"/>
    </source>
</evidence>
<name>A0ABZ0SBY8_9GAMM</name>
<keyword evidence="2" id="KW-1185">Reference proteome</keyword>
<dbReference type="Proteomes" id="UP001432180">
    <property type="component" value="Chromosome"/>
</dbReference>
<proteinExistence type="predicted"/>
<dbReference type="EMBL" id="CP121472">
    <property type="protein sequence ID" value="WPL17611.1"/>
    <property type="molecule type" value="Genomic_DNA"/>
</dbReference>
<gene>
    <name evidence="1" type="ORF">Thiowin_02636</name>
</gene>
<sequence>MFRDIPRCESSYNAVILAPLSLGGNPRLDWLEGGIGRGVSRVETGPMMLGYDWGLRVRLRRSVRS</sequence>
<dbReference type="RefSeq" id="WP_328983419.1">
    <property type="nucleotide sequence ID" value="NZ_CP121472.1"/>
</dbReference>
<evidence type="ECO:0000313" key="2">
    <source>
        <dbReference type="Proteomes" id="UP001432180"/>
    </source>
</evidence>
<evidence type="ECO:0008006" key="3">
    <source>
        <dbReference type="Google" id="ProtNLM"/>
    </source>
</evidence>
<accession>A0ABZ0SBY8</accession>
<organism evidence="1 2">
    <name type="scientific">Thiorhodovibrio winogradskyi</name>
    <dbReference type="NCBI Taxonomy" id="77007"/>
    <lineage>
        <taxon>Bacteria</taxon>
        <taxon>Pseudomonadati</taxon>
        <taxon>Pseudomonadota</taxon>
        <taxon>Gammaproteobacteria</taxon>
        <taxon>Chromatiales</taxon>
        <taxon>Chromatiaceae</taxon>
        <taxon>Thiorhodovibrio</taxon>
    </lineage>
</organism>
<protein>
    <recommendedName>
        <fullName evidence="3">Bacterial bifunctional deaminase-reductase C-terminal domain-containing protein</fullName>
    </recommendedName>
</protein>